<dbReference type="Pfam" id="PF03118">
    <property type="entry name" value="RNA_pol_A_CTD"/>
    <property type="match status" value="1"/>
</dbReference>
<sequence>MKVIKTAPLIPSEIKVLEKEGNRVKISLAPFEFGYAVTLAHPIRRLLLLSSVGYAPVGLKIEGVHHEFDSLRGVTEDVSLFIMNLKNIRFIAKALVGQDSSLENQSVVVDYSFKGPMELRARDLNSEHIEIVNPEMPLATINEDAQLNFSLIIYKGMGYVPSENTRELMPEGYMPLDGSFTPIKKVVYEIENVLVEGDPNYEKIIFDIETDGQIDPYKAFLSAVKVMSKQLGVFGERPIANTEYSGDYAQRDDAKDLSAKIESMNLSARCFNCLDKIGIKYVGELVLMSEEELKGVKNMGKKSYDEIAEKLNDLGYPVGTELSPEQRESLKKRLEKLEDKGGND</sequence>
<proteinExistence type="inferred from homology"/>
<keyword evidence="4 11" id="KW-0240">DNA-directed RNA polymerase</keyword>
<dbReference type="Gene3D" id="1.10.150.20">
    <property type="entry name" value="5' to 3' exonuclease, C-terminal subdomain"/>
    <property type="match status" value="1"/>
</dbReference>
<dbReference type="InterPro" id="IPR036643">
    <property type="entry name" value="RNApol_insert_sf"/>
</dbReference>
<keyword evidence="6 11" id="KW-0548">Nucleotidyltransferase</keyword>
<comment type="subunit">
    <text evidence="11">Homodimer. The RNAP catalytic core consists of 2 alpha, 1 beta, 1 beta' and 1 omega subunit. When a sigma factor is associated with the core the holoenzyme is formed, which can initiate transcription.</text>
</comment>
<dbReference type="HAMAP" id="MF_00059">
    <property type="entry name" value="RNApol_bact_RpoA"/>
    <property type="match status" value="1"/>
</dbReference>
<dbReference type="Gene3D" id="3.30.1360.10">
    <property type="entry name" value="RNA polymerase, RBP11-like subunit"/>
    <property type="match status" value="1"/>
</dbReference>
<protein>
    <recommendedName>
        <fullName evidence="3 11">DNA-directed RNA polymerase subunit alpha</fullName>
        <shortName evidence="11">RNAP subunit alpha</shortName>
        <ecNumber evidence="2 11">2.7.7.6</ecNumber>
    </recommendedName>
    <alternativeName>
        <fullName evidence="9 11">RNA polymerase subunit alpha</fullName>
    </alternativeName>
    <alternativeName>
        <fullName evidence="8 11">Transcriptase subunit alpha</fullName>
    </alternativeName>
</protein>
<accession>A0A060PZI6</accession>
<dbReference type="InterPro" id="IPR011260">
    <property type="entry name" value="RNAP_asu_C"/>
</dbReference>
<dbReference type="SUPFAM" id="SSF55257">
    <property type="entry name" value="RBP11-like subunits of RNA polymerase"/>
    <property type="match status" value="1"/>
</dbReference>
<dbReference type="Pfam" id="PF01193">
    <property type="entry name" value="RNA_pol_L"/>
    <property type="match status" value="1"/>
</dbReference>
<dbReference type="FunFam" id="2.170.120.12:FF:000015">
    <property type="entry name" value="DNA-directed RNA polymerase subunit alpha"/>
    <property type="match status" value="1"/>
</dbReference>
<dbReference type="InterPro" id="IPR011262">
    <property type="entry name" value="DNA-dir_RNA_pol_insert"/>
</dbReference>
<dbReference type="Gene3D" id="2.170.120.12">
    <property type="entry name" value="DNA-directed RNA polymerase, insert domain"/>
    <property type="match status" value="1"/>
</dbReference>
<keyword evidence="5 11" id="KW-0808">Transferase</keyword>
<dbReference type="SUPFAM" id="SSF47789">
    <property type="entry name" value="C-terminal domain of RNA polymerase alpha subunit"/>
    <property type="match status" value="1"/>
</dbReference>
<dbReference type="NCBIfam" id="NF003517">
    <property type="entry name" value="PRK05182.2-3"/>
    <property type="match status" value="1"/>
</dbReference>
<evidence type="ECO:0000256" key="2">
    <source>
        <dbReference type="ARBA" id="ARBA00012418"/>
    </source>
</evidence>
<gene>
    <name evidence="11" type="primary">rpoA</name>
    <name evidence="13" type="ORF">NY40_0284</name>
</gene>
<reference evidence="13 14" key="1">
    <citation type="submission" date="2013-11" db="EMBL/GenBank/DDBJ databases">
        <title>Estimation of Helicobacter pylori bacteriophage ecology using H. pylori isolates.</title>
        <authorList>
            <person name="Uchiyama J."/>
            <person name="Takemura-Uchiyama I."/>
            <person name="Ujihara T."/>
            <person name="Matsuzaki S."/>
        </authorList>
    </citation>
    <scope>NUCLEOTIDE SEQUENCE [LARGE SCALE GENOMIC DNA]</scope>
    <source>
        <strain evidence="13 14">NY40</strain>
    </source>
</reference>
<dbReference type="Proteomes" id="UP000031662">
    <property type="component" value="Chromosome"/>
</dbReference>
<dbReference type="GO" id="GO:0046983">
    <property type="term" value="F:protein dimerization activity"/>
    <property type="evidence" value="ECO:0007669"/>
    <property type="project" value="InterPro"/>
</dbReference>
<organism evidence="13 14">
    <name type="scientific">Helicobacter pylori NY40</name>
    <dbReference type="NCBI Taxonomy" id="1426844"/>
    <lineage>
        <taxon>Bacteria</taxon>
        <taxon>Pseudomonadati</taxon>
        <taxon>Campylobacterota</taxon>
        <taxon>Epsilonproteobacteria</taxon>
        <taxon>Campylobacterales</taxon>
        <taxon>Helicobacteraceae</taxon>
        <taxon>Helicobacter</taxon>
    </lineage>
</organism>
<dbReference type="FunFam" id="1.10.150.20:FF:000122">
    <property type="entry name" value="DNA-directed RNA polymerase subunit alpha"/>
    <property type="match status" value="1"/>
</dbReference>
<dbReference type="Pfam" id="PF01000">
    <property type="entry name" value="RNA_pol_A_bac"/>
    <property type="match status" value="1"/>
</dbReference>
<evidence type="ECO:0000256" key="10">
    <source>
        <dbReference type="ARBA" id="ARBA00048552"/>
    </source>
</evidence>
<dbReference type="GO" id="GO:0006351">
    <property type="term" value="P:DNA-templated transcription"/>
    <property type="evidence" value="ECO:0007669"/>
    <property type="project" value="UniProtKB-UniRule"/>
</dbReference>
<evidence type="ECO:0000256" key="8">
    <source>
        <dbReference type="ARBA" id="ARBA00032524"/>
    </source>
</evidence>
<dbReference type="InterPro" id="IPR036603">
    <property type="entry name" value="RBP11-like"/>
</dbReference>
<evidence type="ECO:0000313" key="13">
    <source>
        <dbReference type="EMBL" id="BAO97307.1"/>
    </source>
</evidence>
<dbReference type="SUPFAM" id="SSF56553">
    <property type="entry name" value="Insert subdomain of RNA polymerase alpha subunit"/>
    <property type="match status" value="1"/>
</dbReference>
<dbReference type="RefSeq" id="WP_000864528.1">
    <property type="nucleotide sequence ID" value="NZ_AP014523.1"/>
</dbReference>
<dbReference type="GO" id="GO:0003899">
    <property type="term" value="F:DNA-directed RNA polymerase activity"/>
    <property type="evidence" value="ECO:0007669"/>
    <property type="project" value="UniProtKB-UniRule"/>
</dbReference>
<dbReference type="AlphaFoldDB" id="A0A060PZI6"/>
<dbReference type="GO" id="GO:0005737">
    <property type="term" value="C:cytoplasm"/>
    <property type="evidence" value="ECO:0007669"/>
    <property type="project" value="UniProtKB-ARBA"/>
</dbReference>
<dbReference type="HOGENOM" id="CLU_053084_0_1_7"/>
<evidence type="ECO:0000256" key="6">
    <source>
        <dbReference type="ARBA" id="ARBA00022695"/>
    </source>
</evidence>
<dbReference type="InterPro" id="IPR011773">
    <property type="entry name" value="DNA-dir_RpoA"/>
</dbReference>
<evidence type="ECO:0000256" key="3">
    <source>
        <dbReference type="ARBA" id="ARBA00015972"/>
    </source>
</evidence>
<feature type="domain" description="DNA-directed RNA polymerase RpoA/D/Rpb3-type" evidence="12">
    <location>
        <begin position="23"/>
        <end position="237"/>
    </location>
</feature>
<evidence type="ECO:0000256" key="1">
    <source>
        <dbReference type="ARBA" id="ARBA00007123"/>
    </source>
</evidence>
<evidence type="ECO:0000256" key="5">
    <source>
        <dbReference type="ARBA" id="ARBA00022679"/>
    </source>
</evidence>
<dbReference type="NCBIfam" id="TIGR02027">
    <property type="entry name" value="rpoA"/>
    <property type="match status" value="1"/>
</dbReference>
<evidence type="ECO:0000256" key="9">
    <source>
        <dbReference type="ARBA" id="ARBA00033070"/>
    </source>
</evidence>
<evidence type="ECO:0000256" key="7">
    <source>
        <dbReference type="ARBA" id="ARBA00023163"/>
    </source>
</evidence>
<dbReference type="EC" id="2.7.7.6" evidence="2 11"/>
<feature type="region of interest" description="Alpha N-terminal domain (alpha-NTD)" evidence="11">
    <location>
        <begin position="1"/>
        <end position="249"/>
    </location>
</feature>
<dbReference type="InterPro" id="IPR011263">
    <property type="entry name" value="DNA-dir_RNA_pol_RpoA/D/Rpb3"/>
</dbReference>
<dbReference type="GO" id="GO:0000428">
    <property type="term" value="C:DNA-directed RNA polymerase complex"/>
    <property type="evidence" value="ECO:0007669"/>
    <property type="project" value="UniProtKB-KW"/>
</dbReference>
<comment type="domain">
    <text evidence="11">The N-terminal domain is essential for RNAP assembly and basal transcription, whereas the C-terminal domain is involved in interaction with transcriptional regulators and with upstream promoter elements.</text>
</comment>
<dbReference type="CDD" id="cd06928">
    <property type="entry name" value="RNAP_alpha_NTD"/>
    <property type="match status" value="1"/>
</dbReference>
<evidence type="ECO:0000313" key="14">
    <source>
        <dbReference type="Proteomes" id="UP000031662"/>
    </source>
</evidence>
<comment type="catalytic activity">
    <reaction evidence="10 11">
        <text>RNA(n) + a ribonucleoside 5'-triphosphate = RNA(n+1) + diphosphate</text>
        <dbReference type="Rhea" id="RHEA:21248"/>
        <dbReference type="Rhea" id="RHEA-COMP:14527"/>
        <dbReference type="Rhea" id="RHEA-COMP:17342"/>
        <dbReference type="ChEBI" id="CHEBI:33019"/>
        <dbReference type="ChEBI" id="CHEBI:61557"/>
        <dbReference type="ChEBI" id="CHEBI:140395"/>
        <dbReference type="EC" id="2.7.7.6"/>
    </reaction>
</comment>
<name>A0A060PZI6_HELPX</name>
<evidence type="ECO:0000259" key="12">
    <source>
        <dbReference type="SMART" id="SM00662"/>
    </source>
</evidence>
<dbReference type="SMART" id="SM00662">
    <property type="entry name" value="RPOLD"/>
    <property type="match status" value="1"/>
</dbReference>
<feature type="region of interest" description="Alpha C-terminal domain (alpha-CTD)" evidence="11">
    <location>
        <begin position="257"/>
        <end position="344"/>
    </location>
</feature>
<evidence type="ECO:0000256" key="4">
    <source>
        <dbReference type="ARBA" id="ARBA00022478"/>
    </source>
</evidence>
<dbReference type="EMBL" id="AP014523">
    <property type="protein sequence ID" value="BAO97307.1"/>
    <property type="molecule type" value="Genomic_DNA"/>
</dbReference>
<comment type="function">
    <text evidence="11">DNA-dependent RNA polymerase catalyzes the transcription of DNA into RNA using the four ribonucleoside triphosphates as substrates.</text>
</comment>
<dbReference type="GO" id="GO:0003677">
    <property type="term" value="F:DNA binding"/>
    <property type="evidence" value="ECO:0007669"/>
    <property type="project" value="UniProtKB-UniRule"/>
</dbReference>
<keyword evidence="7 11" id="KW-0804">Transcription</keyword>
<evidence type="ECO:0000256" key="11">
    <source>
        <dbReference type="HAMAP-Rule" id="MF_00059"/>
    </source>
</evidence>
<comment type="similarity">
    <text evidence="1 11">Belongs to the RNA polymerase alpha chain family.</text>
</comment>